<gene>
    <name evidence="2 4" type="ORF">CBG26979</name>
    <name evidence="2" type="ORF">CBG_26979</name>
</gene>
<dbReference type="WormBase" id="CBG26979">
    <property type="protein sequence ID" value="CBP26729"/>
    <property type="gene ID" value="WBGene00088393"/>
</dbReference>
<feature type="transmembrane region" description="Helical" evidence="1">
    <location>
        <begin position="246"/>
        <end position="269"/>
    </location>
</feature>
<dbReference type="EMBL" id="HE601256">
    <property type="protein sequence ID" value="CAR98425.1"/>
    <property type="molecule type" value="Genomic_DNA"/>
</dbReference>
<feature type="transmembrane region" description="Helical" evidence="1">
    <location>
        <begin position="128"/>
        <end position="152"/>
    </location>
</feature>
<keyword evidence="1" id="KW-0812">Transmembrane</keyword>
<organism evidence="2 3">
    <name type="scientific">Caenorhabditis briggsae</name>
    <dbReference type="NCBI Taxonomy" id="6238"/>
    <lineage>
        <taxon>Eukaryota</taxon>
        <taxon>Metazoa</taxon>
        <taxon>Ecdysozoa</taxon>
        <taxon>Nematoda</taxon>
        <taxon>Chromadorea</taxon>
        <taxon>Rhabditida</taxon>
        <taxon>Rhabditina</taxon>
        <taxon>Rhabditomorpha</taxon>
        <taxon>Rhabditoidea</taxon>
        <taxon>Rhabditidae</taxon>
        <taxon>Peloderinae</taxon>
        <taxon>Caenorhabditis</taxon>
    </lineage>
</organism>
<dbReference type="eggNOG" id="ENOG502THXN">
    <property type="taxonomic scope" value="Eukaryota"/>
</dbReference>
<evidence type="ECO:0000256" key="1">
    <source>
        <dbReference type="SAM" id="Phobius"/>
    </source>
</evidence>
<dbReference type="RefSeq" id="XP_045097998.1">
    <property type="nucleotide sequence ID" value="XM_045236920.1"/>
</dbReference>
<dbReference type="CTD" id="68918443"/>
<accession>B6IEU5</accession>
<feature type="transmembrane region" description="Helical" evidence="1">
    <location>
        <begin position="86"/>
        <end position="108"/>
    </location>
</feature>
<dbReference type="GeneID" id="68918443"/>
<dbReference type="InterPro" id="IPR019420">
    <property type="entry name" value="7TM_GPCR_serpentine_rcpt_Srbc"/>
</dbReference>
<dbReference type="InParanoid" id="B6IEU5"/>
<dbReference type="Proteomes" id="UP000008549">
    <property type="component" value="Unassembled WGS sequence"/>
</dbReference>
<protein>
    <submittedName>
        <fullName evidence="2">Protein CBG26979</fullName>
    </submittedName>
</protein>
<dbReference type="PANTHER" id="PTHR10664">
    <property type="entry name" value="SERPENTINE RECEPTOR-C.ELEGANS"/>
    <property type="match status" value="1"/>
</dbReference>
<reference evidence="2 3" key="1">
    <citation type="journal article" date="2003" name="PLoS Biol.">
        <title>The genome sequence of Caenorhabditis briggsae: a platform for comparative genomics.</title>
        <authorList>
            <person name="Stein L.D."/>
            <person name="Bao Z."/>
            <person name="Blasiar D."/>
            <person name="Blumenthal T."/>
            <person name="Brent M.R."/>
            <person name="Chen N."/>
            <person name="Chinwalla A."/>
            <person name="Clarke L."/>
            <person name="Clee C."/>
            <person name="Coghlan A."/>
            <person name="Coulson A."/>
            <person name="D'Eustachio P."/>
            <person name="Fitch D.H."/>
            <person name="Fulton L.A."/>
            <person name="Fulton R.E."/>
            <person name="Griffiths-Jones S."/>
            <person name="Harris T.W."/>
            <person name="Hillier L.W."/>
            <person name="Kamath R."/>
            <person name="Kuwabara P.E."/>
            <person name="Mardis E.R."/>
            <person name="Marra M.A."/>
            <person name="Miner T.L."/>
            <person name="Minx P."/>
            <person name="Mullikin J.C."/>
            <person name="Plumb R.W."/>
            <person name="Rogers J."/>
            <person name="Schein J.E."/>
            <person name="Sohrmann M."/>
            <person name="Spieth J."/>
            <person name="Stajich J.E."/>
            <person name="Wei C."/>
            <person name="Willey D."/>
            <person name="Wilson R.K."/>
            <person name="Durbin R."/>
            <person name="Waterston R.H."/>
        </authorList>
    </citation>
    <scope>NUCLEOTIDE SEQUENCE [LARGE SCALE GENOMIC DNA]</scope>
    <source>
        <strain evidence="2 3">AF16</strain>
    </source>
</reference>
<dbReference type="HOGENOM" id="CLU_059075_1_0_1"/>
<feature type="transmembrane region" description="Helical" evidence="1">
    <location>
        <begin position="222"/>
        <end position="240"/>
    </location>
</feature>
<dbReference type="OMA" id="WELKRIN"/>
<feature type="transmembrane region" description="Helical" evidence="1">
    <location>
        <begin position="12"/>
        <end position="37"/>
    </location>
</feature>
<name>B6IEU5_CAEBR</name>
<feature type="transmembrane region" description="Helical" evidence="1">
    <location>
        <begin position="159"/>
        <end position="179"/>
    </location>
</feature>
<keyword evidence="1" id="KW-1133">Transmembrane helix</keyword>
<feature type="transmembrane region" description="Helical" evidence="1">
    <location>
        <begin position="185"/>
        <end position="202"/>
    </location>
</feature>
<evidence type="ECO:0000313" key="2">
    <source>
        <dbReference type="EMBL" id="CAR98425.1"/>
    </source>
</evidence>
<evidence type="ECO:0000313" key="3">
    <source>
        <dbReference type="Proteomes" id="UP000008549"/>
    </source>
</evidence>
<keyword evidence="1" id="KW-0472">Membrane</keyword>
<sequence>MAETMYFTRKIITACSMFFSSLSVIIYLKLILAIFWFKTIRKAPELSLFYWHLRFDIVCTLTQNMMIFIFVITIQFEWFYFDHPNFAFYVFRPVYLLGNMRALLLFIIALDRTVATYFPIKFFKYRKLIPTMAIVAVVVIYGVFDVFVLFGICGEVINVPVGCVMILCGIRPCYVNYWLIYEKTVYALVIALCSFLSFKLFVWNKCQHLEISKELKRANRLALIDTFIIIFFDLLPPVVVSYVPNVFYYLGVINTFFKTLGYVVERCLIAGNLNRKYKNNKKSSAGPLTKTIVMN</sequence>
<keyword evidence="3" id="KW-1185">Reference proteome</keyword>
<dbReference type="PANTHER" id="PTHR10664:SF20">
    <property type="entry name" value="SERPENTINE RECEPTOR, CLASS BC (CLASS B-LIKE)"/>
    <property type="match status" value="1"/>
</dbReference>
<reference evidence="2 3" key="2">
    <citation type="journal article" date="2011" name="PLoS Genet.">
        <title>Caenorhabditis briggsae recombinant inbred line genotypes reveal inter-strain incompatibility and the evolution of recombination.</title>
        <authorList>
            <person name="Ross J.A."/>
            <person name="Koboldt D.C."/>
            <person name="Staisch J.E."/>
            <person name="Chamberlin H.M."/>
            <person name="Gupta B.P."/>
            <person name="Miller R.D."/>
            <person name="Baird S.E."/>
            <person name="Haag E.S."/>
        </authorList>
    </citation>
    <scope>NUCLEOTIDE SEQUENCE [LARGE SCALE GENOMIC DNA]</scope>
    <source>
        <strain evidence="2 3">AF16</strain>
    </source>
</reference>
<dbReference type="FunCoup" id="B6IEU5">
    <property type="interactions" value="774"/>
</dbReference>
<proteinExistence type="predicted"/>
<dbReference type="Pfam" id="PF10316">
    <property type="entry name" value="7TM_GPCR_Srbc"/>
    <property type="match status" value="1"/>
</dbReference>
<evidence type="ECO:0000313" key="4">
    <source>
        <dbReference type="WormBase" id="CBG26979"/>
    </source>
</evidence>
<dbReference type="AlphaFoldDB" id="B6IEU5"/>
<dbReference type="KEGG" id="cbr:CBG_26979"/>
<feature type="transmembrane region" description="Helical" evidence="1">
    <location>
        <begin position="49"/>
        <end position="74"/>
    </location>
</feature>